<accession>A0A194WVV2</accession>
<dbReference type="EMBL" id="KQ947425">
    <property type="protein sequence ID" value="KUJ12095.1"/>
    <property type="molecule type" value="Genomic_DNA"/>
</dbReference>
<evidence type="ECO:0000256" key="4">
    <source>
        <dbReference type="ARBA" id="ARBA00044511"/>
    </source>
</evidence>
<feature type="region of interest" description="Disordered" evidence="6">
    <location>
        <begin position="1"/>
        <end position="50"/>
    </location>
</feature>
<dbReference type="GeneID" id="28825459"/>
<evidence type="ECO:0000313" key="8">
    <source>
        <dbReference type="Proteomes" id="UP000070700"/>
    </source>
</evidence>
<organism evidence="7 8">
    <name type="scientific">Mollisia scopiformis</name>
    <name type="common">Conifer needle endophyte fungus</name>
    <name type="synonym">Phialocephala scopiformis</name>
    <dbReference type="NCBI Taxonomy" id="149040"/>
    <lineage>
        <taxon>Eukaryota</taxon>
        <taxon>Fungi</taxon>
        <taxon>Dikarya</taxon>
        <taxon>Ascomycota</taxon>
        <taxon>Pezizomycotina</taxon>
        <taxon>Leotiomycetes</taxon>
        <taxon>Helotiales</taxon>
        <taxon>Mollisiaceae</taxon>
        <taxon>Mollisia</taxon>
    </lineage>
</organism>
<keyword evidence="2" id="KW-0677">Repeat</keyword>
<proteinExistence type="inferred from homology"/>
<dbReference type="InterPro" id="IPR011990">
    <property type="entry name" value="TPR-like_helical_dom_sf"/>
</dbReference>
<dbReference type="PANTHER" id="PTHR47447">
    <property type="entry name" value="OS03G0856100 PROTEIN"/>
    <property type="match status" value="1"/>
</dbReference>
<evidence type="ECO:0000256" key="2">
    <source>
        <dbReference type="ARBA" id="ARBA00022737"/>
    </source>
</evidence>
<evidence type="ECO:0000256" key="3">
    <source>
        <dbReference type="ARBA" id="ARBA00044493"/>
    </source>
</evidence>
<dbReference type="InterPro" id="IPR002885">
    <property type="entry name" value="PPR_rpt"/>
</dbReference>
<evidence type="ECO:0000256" key="1">
    <source>
        <dbReference type="ARBA" id="ARBA00006192"/>
    </source>
</evidence>
<comment type="similarity">
    <text evidence="1">Belongs to the CCM1 family.</text>
</comment>
<dbReference type="AlphaFoldDB" id="A0A194WVV2"/>
<feature type="repeat" description="PPR" evidence="5">
    <location>
        <begin position="230"/>
        <end position="264"/>
    </location>
</feature>
<dbReference type="Pfam" id="PF01535">
    <property type="entry name" value="PPR"/>
    <property type="match status" value="2"/>
</dbReference>
<evidence type="ECO:0008006" key="9">
    <source>
        <dbReference type="Google" id="ProtNLM"/>
    </source>
</evidence>
<dbReference type="Proteomes" id="UP000070700">
    <property type="component" value="Unassembled WGS sequence"/>
</dbReference>
<evidence type="ECO:0000256" key="6">
    <source>
        <dbReference type="SAM" id="MobiDB-lite"/>
    </source>
</evidence>
<dbReference type="PANTHER" id="PTHR47447:SF17">
    <property type="entry name" value="OS12G0638900 PROTEIN"/>
    <property type="match status" value="1"/>
</dbReference>
<reference evidence="7 8" key="1">
    <citation type="submission" date="2015-10" db="EMBL/GenBank/DDBJ databases">
        <title>Full genome of DAOMC 229536 Phialocephala scopiformis, a fungal endophyte of spruce producing the potent anti-insectan compound rugulosin.</title>
        <authorList>
            <consortium name="DOE Joint Genome Institute"/>
            <person name="Walker A.K."/>
            <person name="Frasz S.L."/>
            <person name="Seifert K.A."/>
            <person name="Miller J.D."/>
            <person name="Mondo S.J."/>
            <person name="Labutti K."/>
            <person name="Lipzen A."/>
            <person name="Dockter R."/>
            <person name="Kennedy M."/>
            <person name="Grigoriev I.V."/>
            <person name="Spatafora J.W."/>
        </authorList>
    </citation>
    <scope>NUCLEOTIDE SEQUENCE [LARGE SCALE GENOMIC DNA]</scope>
    <source>
        <strain evidence="7 8">CBS 120377</strain>
    </source>
</reference>
<keyword evidence="8" id="KW-1185">Reference proteome</keyword>
<dbReference type="NCBIfam" id="TIGR00756">
    <property type="entry name" value="PPR"/>
    <property type="match status" value="2"/>
</dbReference>
<dbReference type="PROSITE" id="PS51375">
    <property type="entry name" value="PPR"/>
    <property type="match status" value="2"/>
</dbReference>
<comment type="function">
    <text evidence="3">Regulates mitochondrial small subunit maturation by controlling 15S rRNA 5'-end processing. Localizes to the 5' precursor of the 15S rRNA in a position that is subsequently occupied by mS47 in the mature yeast mtSSU. Uses structure and sequence-specific RNA recognition, binding to a single-stranded region of the precursor and specifically recognizing bases -6 to -1. The exchange of Ccm1 for mS47 is coupled to the irreversible removal of precursor rRNA that is accompanied by conformational changes of the mitoribosomal proteins uS5m and mS26. These conformational changes signal completion of 5'-end rRNA processing through protection of the mature 5'-end of the 15S rRNA and stabilization of mS47. The removal of the 5' precursor together with the dissociation of Ccm1 may be catalyzed by the 5'-3' exoribonuclease Pet127. Involved in the specific removal of group I introns in mitochondrial encoded transcripts.</text>
</comment>
<protein>
    <recommendedName>
        <fullName evidence="9">Pentatricopeptide repeat-containing protein</fullName>
    </recommendedName>
</protein>
<name>A0A194WVV2_MOLSC</name>
<sequence length="530" mass="60877">MGASGFRRQGHITGARKEIQRAVEAEPNVDAESNRTGEDVQEHVEPEPNRTREELLALVDQYKGESFTDQLPLLELPKLYQPSDGPHLTVSDKPQDEWPPPNYTWPANTETKVKINELKEALKDFHNPPELIFELYRALPEPRVPYLSAKTRHRMLRHLSIVERKDENSMLRYMSVIDDVKEAAIPLSVKEWTSALSFASRYVARSTDVEVEAALTMWRDMEHIAGVKGSAATFNVLFDVSCKAGKFTLAEMIYKEMERRGLEYDRYHHVSMIFYYGLQRSGDGARAAYKDLIEADEIVDTVVLNAMISALLRSNEAEAAENVYERMKKAHIERSNSRLPPRDYKDRREINNSLLKLASAVKRGEVKREDAQRTSTIAPDLHTYRILVNYFAVQAGELDRTAKYLDEMKWFELPLHGALFNALFRGFATHGGIRYTHWTEKRLESVWKSFSEALNANVEGLYISRWMAAWLLRAFAKCSGKPRTIAVWEEIRAKWDPGEADLDFMMGILQRILEAPDMAVKRHDWVLGSL</sequence>
<gene>
    <name evidence="7" type="ORF">LY89DRAFT_688566</name>
</gene>
<feature type="compositionally biased region" description="Basic and acidic residues" evidence="6">
    <location>
        <begin position="15"/>
        <end position="24"/>
    </location>
</feature>
<dbReference type="RefSeq" id="XP_018066450.1">
    <property type="nucleotide sequence ID" value="XM_018215733.1"/>
</dbReference>
<evidence type="ECO:0000256" key="5">
    <source>
        <dbReference type="PROSITE-ProRule" id="PRU00708"/>
    </source>
</evidence>
<dbReference type="KEGG" id="psco:LY89DRAFT_688566"/>
<feature type="compositionally biased region" description="Basic and acidic residues" evidence="6">
    <location>
        <begin position="32"/>
        <end position="50"/>
    </location>
</feature>
<dbReference type="Gene3D" id="1.25.40.10">
    <property type="entry name" value="Tetratricopeptide repeat domain"/>
    <property type="match status" value="2"/>
</dbReference>
<dbReference type="InParanoid" id="A0A194WVV2"/>
<evidence type="ECO:0000313" key="7">
    <source>
        <dbReference type="EMBL" id="KUJ12095.1"/>
    </source>
</evidence>
<feature type="region of interest" description="Disordered" evidence="6">
    <location>
        <begin position="85"/>
        <end position="105"/>
    </location>
</feature>
<feature type="repeat" description="PPR" evidence="5">
    <location>
        <begin position="300"/>
        <end position="334"/>
    </location>
</feature>
<dbReference type="OrthoDB" id="1908178at2759"/>
<dbReference type="STRING" id="149040.A0A194WVV2"/>
<comment type="subunit">
    <text evidence="4">Binds to mitochondrial small subunit 15S rRNA.</text>
</comment>